<dbReference type="Pfam" id="PF07931">
    <property type="entry name" value="CPT"/>
    <property type="match status" value="1"/>
</dbReference>
<dbReference type="AlphaFoldDB" id="A0A6N8G3S0"/>
<sequence length="161" mass="18118">MLIILNGVPNAGKTSVAKVIQAKIPNTVHLEVDALRNMYAWMPIEDAIHIALENAKSIIPNFLHRGMNVVIDYPLDPYWHSYLVNDLPEGIKVQTFTLRPRLDVVTKTRGEREISSELSERIRYLYATNMNDPSLGVFIDNSELTANETAGILLEEMGLDV</sequence>
<dbReference type="SUPFAM" id="SSF52540">
    <property type="entry name" value="P-loop containing nucleoside triphosphate hydrolases"/>
    <property type="match status" value="1"/>
</dbReference>
<keyword evidence="2" id="KW-1185">Reference proteome</keyword>
<gene>
    <name evidence="1" type="ORF">BWI75_20815</name>
</gene>
<reference evidence="1 2" key="1">
    <citation type="journal article" date="2019" name="Front. Microbiol.">
        <title>Genomic Features for Desiccation Tolerance and Sugar Biosynthesis in the Extremophile Gloeocapsopsis sp. UTEX B3054.</title>
        <authorList>
            <person name="Urrejola C."/>
            <person name="Alcorta J."/>
            <person name="Salas L."/>
            <person name="Vasquez M."/>
            <person name="Polz M.F."/>
            <person name="Vicuna R."/>
            <person name="Diez B."/>
        </authorList>
    </citation>
    <scope>NUCLEOTIDE SEQUENCE [LARGE SCALE GENOMIC DNA]</scope>
    <source>
        <strain evidence="1 2">1H9</strain>
    </source>
</reference>
<organism evidence="1 2">
    <name type="scientific">Gloeocapsopsis dulcis AAB1 = 1H9</name>
    <dbReference type="NCBI Taxonomy" id="1433147"/>
    <lineage>
        <taxon>Bacteria</taxon>
        <taxon>Bacillati</taxon>
        <taxon>Cyanobacteriota</taxon>
        <taxon>Cyanophyceae</taxon>
        <taxon>Oscillatoriophycideae</taxon>
        <taxon>Chroococcales</taxon>
        <taxon>Chroococcaceae</taxon>
        <taxon>Gloeocapsopsis</taxon>
        <taxon>Gloeocapsopsis dulcis</taxon>
    </lineage>
</organism>
<dbReference type="Proteomes" id="UP000441797">
    <property type="component" value="Unassembled WGS sequence"/>
</dbReference>
<accession>A0A6N8G3S0</accession>
<proteinExistence type="predicted"/>
<dbReference type="EMBL" id="NAPY01000045">
    <property type="protein sequence ID" value="MUL38696.1"/>
    <property type="molecule type" value="Genomic_DNA"/>
</dbReference>
<evidence type="ECO:0008006" key="3">
    <source>
        <dbReference type="Google" id="ProtNLM"/>
    </source>
</evidence>
<name>A0A6N8G3S0_9CHRO</name>
<comment type="caution">
    <text evidence="1">The sequence shown here is derived from an EMBL/GenBank/DDBJ whole genome shotgun (WGS) entry which is preliminary data.</text>
</comment>
<dbReference type="Gene3D" id="3.40.50.300">
    <property type="entry name" value="P-loop containing nucleotide triphosphate hydrolases"/>
    <property type="match status" value="1"/>
</dbReference>
<evidence type="ECO:0000313" key="1">
    <source>
        <dbReference type="EMBL" id="MUL38696.1"/>
    </source>
</evidence>
<evidence type="ECO:0000313" key="2">
    <source>
        <dbReference type="Proteomes" id="UP000441797"/>
    </source>
</evidence>
<dbReference type="RefSeq" id="WP_105220738.1">
    <property type="nucleotide sequence ID" value="NZ_CAWNSU010000068.1"/>
</dbReference>
<protein>
    <recommendedName>
        <fullName evidence="3">Chloramphenicol phosphotransferase</fullName>
    </recommendedName>
</protein>
<dbReference type="OrthoDB" id="67453at2"/>
<dbReference type="InterPro" id="IPR027417">
    <property type="entry name" value="P-loop_NTPase"/>
</dbReference>